<feature type="region of interest" description="Disordered" evidence="1">
    <location>
        <begin position="335"/>
        <end position="358"/>
    </location>
</feature>
<organism evidence="2">
    <name type="scientific">Amphora coffeiformis</name>
    <dbReference type="NCBI Taxonomy" id="265554"/>
    <lineage>
        <taxon>Eukaryota</taxon>
        <taxon>Sar</taxon>
        <taxon>Stramenopiles</taxon>
        <taxon>Ochrophyta</taxon>
        <taxon>Bacillariophyta</taxon>
        <taxon>Bacillariophyceae</taxon>
        <taxon>Bacillariophycidae</taxon>
        <taxon>Thalassiophysales</taxon>
        <taxon>Catenulaceae</taxon>
        <taxon>Amphora</taxon>
    </lineage>
</organism>
<name>A0A7S3PAA3_9STRA</name>
<evidence type="ECO:0000313" key="2">
    <source>
        <dbReference type="EMBL" id="CAE0418226.1"/>
    </source>
</evidence>
<sequence>MSSNDTKIRASHFYSEYFGHKVEHLAQILPHLRETTDRLVWTAGDSSLDNKYWFRDRGAAPAAYHDILEPPQCKKDVTYWLNYFLCQEEIENTSSSTSTWRHRPRTAAINAAVEATTLNERTFRLRPQDVFIRDNIQRDDVLVVSVGGNDVALMPLPCTIASILGLVLCTPKVCIDKGCAAGTVPVDDCCCGCGASLLSCACAFPPCLGYTRHMFGTRVQKYIERLVAKTKPRKILVCMIYYPDERNTPAWAGAALGALGYNRDPERLQLLIRKTFDEGVSRIHIDGSQVIPVPLFRVLDGKVSSDYVQRVEPSPTGGRKMAEFILDMMDQHPSNDNSHVYGATDPAAPGTAYMQDRG</sequence>
<protein>
    <recommendedName>
        <fullName evidence="3">SGNH hydrolase-type esterase domain-containing protein</fullName>
    </recommendedName>
</protein>
<dbReference type="AlphaFoldDB" id="A0A7S3PAA3"/>
<evidence type="ECO:0000256" key="1">
    <source>
        <dbReference type="SAM" id="MobiDB-lite"/>
    </source>
</evidence>
<dbReference type="EMBL" id="HBIM01020072">
    <property type="protein sequence ID" value="CAE0418226.1"/>
    <property type="molecule type" value="Transcribed_RNA"/>
</dbReference>
<accession>A0A7S3PAA3</accession>
<gene>
    <name evidence="2" type="ORF">ACOF00016_LOCUS15112</name>
</gene>
<evidence type="ECO:0008006" key="3">
    <source>
        <dbReference type="Google" id="ProtNLM"/>
    </source>
</evidence>
<proteinExistence type="predicted"/>
<reference evidence="2" key="1">
    <citation type="submission" date="2021-01" db="EMBL/GenBank/DDBJ databases">
        <authorList>
            <person name="Corre E."/>
            <person name="Pelletier E."/>
            <person name="Niang G."/>
            <person name="Scheremetjew M."/>
            <person name="Finn R."/>
            <person name="Kale V."/>
            <person name="Holt S."/>
            <person name="Cochrane G."/>
            <person name="Meng A."/>
            <person name="Brown T."/>
            <person name="Cohen L."/>
        </authorList>
    </citation>
    <scope>NUCLEOTIDE SEQUENCE</scope>
    <source>
        <strain evidence="2">CCMP127</strain>
    </source>
</reference>
<dbReference type="SUPFAM" id="SSF52266">
    <property type="entry name" value="SGNH hydrolase"/>
    <property type="match status" value="1"/>
</dbReference>